<evidence type="ECO:0000313" key="2">
    <source>
        <dbReference type="Proteomes" id="UP000039865"/>
    </source>
</evidence>
<dbReference type="EMBL" id="CCKQ01010638">
    <property type="protein sequence ID" value="CDW82170.1"/>
    <property type="molecule type" value="Genomic_DNA"/>
</dbReference>
<dbReference type="AlphaFoldDB" id="A0A078AIR6"/>
<reference evidence="1 2" key="1">
    <citation type="submission" date="2014-06" db="EMBL/GenBank/DDBJ databases">
        <authorList>
            <person name="Swart Estienne"/>
        </authorList>
    </citation>
    <scope>NUCLEOTIDE SEQUENCE [LARGE SCALE GENOMIC DNA]</scope>
    <source>
        <strain evidence="1 2">130c</strain>
    </source>
</reference>
<accession>A0A078AIR6</accession>
<dbReference type="Proteomes" id="UP000039865">
    <property type="component" value="Unassembled WGS sequence"/>
</dbReference>
<sequence>MITETIKFDQSGEENKKILLIINDSKEKSGHQGQISNFKQDRLQRNIYLNHKLKNLKEIKYRSTHFKNRKTDKLQNNYNYQDETVDQIEEDIIAMLRNQSQLKQSFDLNTQKTLYRGQTTDERSQNSLIKQKIENSKKQNVEQTKKNALQSNTQIGPNKKFTVPNANNKFYQSPIKGQRRLAHSNIAPQIQSTSKATFYSQFQNQYDSAHSFREGRSLSNIRQNLYNDHTRNNQLTPIRMRQDANKTSLNLRTNNQDSLKSINGQSITNLNWQFKNEQSQDSIDQIMRSNPRLVSKVLIAEPQIDDKKKAIKLTLYSSIEQASQNNLNKFRTTSSKFISRIPKSYYNNYRAAKLRETLESEERKKIESQYHRDGYECTHEVCNCQFELDKKEQLRVKSRSPSPPIISLYRKQKEFSDRLSNPYQACRKCCSTSHNPFYHHLKLTKRKNQNMQSTNRLLLVQTKWIEQRDDDKRACSADSGKRRKNKENLAIDWQISSIYKDIIQSKKARKQSGASEKLQNILLKKYPDSDLDIYTEMEVQYHQSILKQKLHEKDIVPLNELHLIFQKAMRTLKFQMKKLLLIKTYNVIEETYQTNENKETINNCIKLLLRSKKTFDAEQQIKKALKNILLREKIKDKLEITLLEKDKAIELVQIYDELILISSKIYSDIIWIQNQHRTLKRPFIFGKVDYLDQLVSDSVYYRAGLYKDHNLQVKRFLNKDGKLTNTE</sequence>
<organism evidence="1 2">
    <name type="scientific">Stylonychia lemnae</name>
    <name type="common">Ciliate</name>
    <dbReference type="NCBI Taxonomy" id="5949"/>
    <lineage>
        <taxon>Eukaryota</taxon>
        <taxon>Sar</taxon>
        <taxon>Alveolata</taxon>
        <taxon>Ciliophora</taxon>
        <taxon>Intramacronucleata</taxon>
        <taxon>Spirotrichea</taxon>
        <taxon>Stichotrichia</taxon>
        <taxon>Sporadotrichida</taxon>
        <taxon>Oxytrichidae</taxon>
        <taxon>Stylonychinae</taxon>
        <taxon>Stylonychia</taxon>
    </lineage>
</organism>
<evidence type="ECO:0000313" key="1">
    <source>
        <dbReference type="EMBL" id="CDW82170.1"/>
    </source>
</evidence>
<dbReference type="InParanoid" id="A0A078AIR6"/>
<protein>
    <submittedName>
        <fullName evidence="1">Uncharacterized protein</fullName>
    </submittedName>
</protein>
<gene>
    <name evidence="1" type="primary">Contig9260.g9896</name>
    <name evidence="1" type="ORF">STYLEM_11199</name>
</gene>
<keyword evidence="2" id="KW-1185">Reference proteome</keyword>
<proteinExistence type="predicted"/>
<name>A0A078AIR6_STYLE</name>